<keyword evidence="2" id="KW-1185">Reference proteome</keyword>
<evidence type="ECO:0000313" key="1">
    <source>
        <dbReference type="EMBL" id="KAK1857450.1"/>
    </source>
</evidence>
<comment type="caution">
    <text evidence="1">The sequence shown here is derived from an EMBL/GenBank/DDBJ whole genome shotgun (WGS) entry which is preliminary data.</text>
</comment>
<name>A0ACC3BI69_PYRYE</name>
<protein>
    <submittedName>
        <fullName evidence="1">Uncharacterized protein</fullName>
    </submittedName>
</protein>
<organism evidence="1 2">
    <name type="scientific">Pyropia yezoensis</name>
    <name type="common">Susabi-nori</name>
    <name type="synonym">Porphyra yezoensis</name>
    <dbReference type="NCBI Taxonomy" id="2788"/>
    <lineage>
        <taxon>Eukaryota</taxon>
        <taxon>Rhodophyta</taxon>
        <taxon>Bangiophyceae</taxon>
        <taxon>Bangiales</taxon>
        <taxon>Bangiaceae</taxon>
        <taxon>Pyropia</taxon>
    </lineage>
</organism>
<dbReference type="Proteomes" id="UP000798662">
    <property type="component" value="Chromosome 1"/>
</dbReference>
<reference evidence="1" key="1">
    <citation type="submission" date="2019-11" db="EMBL/GenBank/DDBJ databases">
        <title>Nori genome reveals adaptations in red seaweeds to the harsh intertidal environment.</title>
        <authorList>
            <person name="Wang D."/>
            <person name="Mao Y."/>
        </authorList>
    </citation>
    <scope>NUCLEOTIDE SEQUENCE</scope>
    <source>
        <tissue evidence="1">Gametophyte</tissue>
    </source>
</reference>
<dbReference type="EMBL" id="CM020618">
    <property type="protein sequence ID" value="KAK1857450.1"/>
    <property type="molecule type" value="Genomic_DNA"/>
</dbReference>
<gene>
    <name evidence="1" type="ORF">I4F81_000067</name>
</gene>
<proteinExistence type="predicted"/>
<sequence>MVAPAPRSPPPHDELVHLGLSPWSLHARWALAVLGHPVTFTPYAPGPPGEWALRARLGFPSGPISVPVLFRRRSAGGGAVRGSEEIARYAQAQVTAAAAAAPAAAAAASGAGVPPPPPPPVLFPPVPPGGVDEVAAWATTAQEVLSYSRASVMAVAASTPEGGALMASLLPPAMRSVLPAGVVRWIASRAANGLVTKYPAQADRATARAHMDRLAAVVSAGGGGGRGAAPNGCVYLVGGTFTYADIAMVIASGVVRPLGERILSDAPLAGVKALVKDNPFGEGLDAVLVWRDAILAAHFVDDRPGAVPGLLHLDLLVEGAYTRRMVAAPDTGGDIVSAVWAFVMVGALGASGLVGIVARGDAALFWWVATPFAAQVVVPIAAGWVGAERAVRGARGGAIVAAHRKVFGVGGLVTAGAVGLAAASLWGSPAVQAAVSISTSAVLCGVSLWLLPPLMAKAQVYMFLTSAMNLQLRGALDVFYTGSAECVPGGPAFDPRFFLAWTAMIGSVAGLAGIALFQTFLSRTWIRRAFWTTTVLQVAAAGVDIAMVLRWNRRLGISDRLFYILGNSMLQEVVFLLDWMPSVVLISKLCPPGVEATVYTLPSPRTRERPNGDGEESFQVVVTNGLLRAMVAPPAGASSVASAPSGTAGSNGSVSSSRSAPSGGSVASKPPRPSPAVVAAAAEAVAADALAASVERMETKLPISGVKGTAELPCGAERAATLACYKSGGDVLQCGPVVDAFVACAARLR</sequence>
<accession>A0ACC3BI69</accession>
<evidence type="ECO:0000313" key="2">
    <source>
        <dbReference type="Proteomes" id="UP000798662"/>
    </source>
</evidence>